<accession>A0A423WYL3</accession>
<dbReference type="OrthoDB" id="4838853at2759"/>
<protein>
    <submittedName>
        <fullName evidence="3">Uncharacterized protein</fullName>
    </submittedName>
</protein>
<feature type="transmembrane region" description="Helical" evidence="2">
    <location>
        <begin position="303"/>
        <end position="321"/>
    </location>
</feature>
<reference evidence="3 4" key="1">
    <citation type="submission" date="2015-09" db="EMBL/GenBank/DDBJ databases">
        <title>Host preference determinants of Valsa canker pathogens revealed by comparative genomics.</title>
        <authorList>
            <person name="Yin Z."/>
            <person name="Huang L."/>
        </authorList>
    </citation>
    <scope>NUCLEOTIDE SEQUENCE [LARGE SCALE GENOMIC DNA]</scope>
    <source>
        <strain evidence="3 4">SXYLt</strain>
    </source>
</reference>
<sequence>MAHNEKPLTGDETPSNSTLVDRGASDEPSSINEKPRHSLHSDRRQLRFERHSIDASRRSNGSWSNTKDRARSLPTLDDDPRFPQSPPPTHAPTSTQSPRQHMVRSSTEFDRRFDGPFGRPSLVMTRQRSSQQQRPSGDYADGVFTGDQDEGVVAETESAPQVLEPEPPPLNYTLHTRYRSIFIFWFFIVFDSVVMPIALYYGLWYGVGPGSTSDDSKEVMSANTVFSIVTAAIGGASILEYFVRFWRLWKKGSTCRVIGARRWYLDAFHWNYTLAWLIIMIELIVGTVQYWPPIRLVAMPLTTMLYAFGTELLLIDILRLFRVPAPFRLSSIPKGAQLRPCVYTIIEDVCAVDGSGGTEFREALNRRYEASHVFRTMLRRLGIFWAVGAEGMAVVCTILIFTIGEDAAYAVGWSVPFVWAGIWTVCTIWYVKWQLKKEKVAWAEEVSKVTA</sequence>
<dbReference type="AlphaFoldDB" id="A0A423WYL3"/>
<feature type="compositionally biased region" description="Low complexity" evidence="1">
    <location>
        <begin position="126"/>
        <end position="136"/>
    </location>
</feature>
<keyword evidence="2" id="KW-0472">Membrane</keyword>
<feature type="transmembrane region" description="Helical" evidence="2">
    <location>
        <begin position="410"/>
        <end position="431"/>
    </location>
</feature>
<dbReference type="PANTHER" id="PTHR42024:SF1">
    <property type="entry name" value="AMINO ACID PERMEASE_ SLC12A DOMAIN-CONTAINING PROTEIN"/>
    <property type="match status" value="1"/>
</dbReference>
<feature type="transmembrane region" description="Helical" evidence="2">
    <location>
        <begin position="383"/>
        <end position="404"/>
    </location>
</feature>
<evidence type="ECO:0000313" key="3">
    <source>
        <dbReference type="EMBL" id="ROW08548.1"/>
    </source>
</evidence>
<proteinExistence type="predicted"/>
<feature type="compositionally biased region" description="Basic and acidic residues" evidence="1">
    <location>
        <begin position="33"/>
        <end position="57"/>
    </location>
</feature>
<dbReference type="PANTHER" id="PTHR42024">
    <property type="entry name" value="AMINO ACID PERMEASE_ SLC12A DOMAIN-CONTAINING PROTEIN"/>
    <property type="match status" value="1"/>
</dbReference>
<evidence type="ECO:0000256" key="2">
    <source>
        <dbReference type="SAM" id="Phobius"/>
    </source>
</evidence>
<feature type="compositionally biased region" description="Polar residues" evidence="1">
    <location>
        <begin position="91"/>
        <end position="106"/>
    </location>
</feature>
<keyword evidence="2" id="KW-0812">Transmembrane</keyword>
<dbReference type="Proteomes" id="UP000285146">
    <property type="component" value="Unassembled WGS sequence"/>
</dbReference>
<feature type="transmembrane region" description="Helical" evidence="2">
    <location>
        <begin position="224"/>
        <end position="243"/>
    </location>
</feature>
<dbReference type="EMBL" id="LKEB01000034">
    <property type="protein sequence ID" value="ROW08548.1"/>
    <property type="molecule type" value="Genomic_DNA"/>
</dbReference>
<dbReference type="InParanoid" id="A0A423WYL3"/>
<gene>
    <name evidence="3" type="ORF">VPNG_06199</name>
</gene>
<keyword evidence="2" id="KW-1133">Transmembrane helix</keyword>
<name>A0A423WYL3_9PEZI</name>
<feature type="transmembrane region" description="Helical" evidence="2">
    <location>
        <begin position="182"/>
        <end position="204"/>
    </location>
</feature>
<dbReference type="STRING" id="1230097.A0A423WYL3"/>
<keyword evidence="4" id="KW-1185">Reference proteome</keyword>
<comment type="caution">
    <text evidence="3">The sequence shown here is derived from an EMBL/GenBank/DDBJ whole genome shotgun (WGS) entry which is preliminary data.</text>
</comment>
<organism evidence="3 4">
    <name type="scientific">Cytospora leucostoma</name>
    <dbReference type="NCBI Taxonomy" id="1230097"/>
    <lineage>
        <taxon>Eukaryota</taxon>
        <taxon>Fungi</taxon>
        <taxon>Dikarya</taxon>
        <taxon>Ascomycota</taxon>
        <taxon>Pezizomycotina</taxon>
        <taxon>Sordariomycetes</taxon>
        <taxon>Sordariomycetidae</taxon>
        <taxon>Diaporthales</taxon>
        <taxon>Cytosporaceae</taxon>
        <taxon>Cytospora</taxon>
    </lineage>
</organism>
<evidence type="ECO:0000256" key="1">
    <source>
        <dbReference type="SAM" id="MobiDB-lite"/>
    </source>
</evidence>
<evidence type="ECO:0000313" key="4">
    <source>
        <dbReference type="Proteomes" id="UP000285146"/>
    </source>
</evidence>
<feature type="transmembrane region" description="Helical" evidence="2">
    <location>
        <begin position="270"/>
        <end position="291"/>
    </location>
</feature>
<feature type="region of interest" description="Disordered" evidence="1">
    <location>
        <begin position="1"/>
        <end position="146"/>
    </location>
</feature>